<evidence type="ECO:0000313" key="2">
    <source>
        <dbReference type="Proteomes" id="UP000557772"/>
    </source>
</evidence>
<gene>
    <name evidence="1" type="ORF">HJ588_11705</name>
</gene>
<evidence type="ECO:0000313" key="1">
    <source>
        <dbReference type="EMBL" id="NNG39931.1"/>
    </source>
</evidence>
<dbReference type="AlphaFoldDB" id="A0A849AKT1"/>
<accession>A0A849AKT1</accession>
<reference evidence="1 2" key="1">
    <citation type="submission" date="2020-05" db="EMBL/GenBank/DDBJ databases">
        <title>Flexivirga sp. ID2601S isolated from air conditioner.</title>
        <authorList>
            <person name="Kim D.H."/>
        </authorList>
    </citation>
    <scope>NUCLEOTIDE SEQUENCE [LARGE SCALE GENOMIC DNA]</scope>
    <source>
        <strain evidence="1 2">ID2601S</strain>
    </source>
</reference>
<name>A0A849AKT1_9MICO</name>
<sequence>MATTTASVTDSWAIADNALDFLQRAVTEANANRAHHKYAVLDLAVAVETLIKARLIREHWTLVIQPIGKGTTKAKFLAGAAKTVTPGEGLDRLRDVVGLDIPTSRATQMTTLMTLRNQVVHFAPPTGAGAATTMLDKLGTGLSFALWFLDHHFAPDAPDAEAAKIEEVKQEISAELTAIEVLAKQRLDDIKELLDAEERLYQCPYCTHNTLAPRDGAAPECLYCYRAGPGEEVAEEYLGYPGAAGPVETCTACETPALLAGVHPVKDNEANTGDPHDPYAEPHWLCFACSMTAAEQDIINCLICGDATDGGDSQLCGSCYAERFEVF</sequence>
<comment type="caution">
    <text evidence="1">The sequence shown here is derived from an EMBL/GenBank/DDBJ whole genome shotgun (WGS) entry which is preliminary data.</text>
</comment>
<dbReference type="EMBL" id="JABENB010000001">
    <property type="protein sequence ID" value="NNG39931.1"/>
    <property type="molecule type" value="Genomic_DNA"/>
</dbReference>
<dbReference type="Proteomes" id="UP000557772">
    <property type="component" value="Unassembled WGS sequence"/>
</dbReference>
<protein>
    <submittedName>
        <fullName evidence="1">Uncharacterized protein</fullName>
    </submittedName>
</protein>
<dbReference type="RefSeq" id="WP_171155136.1">
    <property type="nucleotide sequence ID" value="NZ_JABENB010000001.1"/>
</dbReference>
<proteinExistence type="predicted"/>
<keyword evidence="2" id="KW-1185">Reference proteome</keyword>
<organism evidence="1 2">
    <name type="scientific">Flexivirga aerilata</name>
    <dbReference type="NCBI Taxonomy" id="1656889"/>
    <lineage>
        <taxon>Bacteria</taxon>
        <taxon>Bacillati</taxon>
        <taxon>Actinomycetota</taxon>
        <taxon>Actinomycetes</taxon>
        <taxon>Micrococcales</taxon>
        <taxon>Dermacoccaceae</taxon>
        <taxon>Flexivirga</taxon>
    </lineage>
</organism>